<evidence type="ECO:0000256" key="2">
    <source>
        <dbReference type="ARBA" id="ARBA00022676"/>
    </source>
</evidence>
<evidence type="ECO:0000259" key="5">
    <source>
        <dbReference type="Pfam" id="PF04666"/>
    </source>
</evidence>
<evidence type="ECO:0000313" key="7">
    <source>
        <dbReference type="Proteomes" id="UP000887569"/>
    </source>
</evidence>
<keyword evidence="3" id="KW-0808">Transferase</keyword>
<protein>
    <submittedName>
        <fullName evidence="8">Alpha-1,3-mannosyl-glycoprotein 4-beta-N-acetylglucosaminyltransferase A</fullName>
    </submittedName>
</protein>
<keyword evidence="4" id="KW-0472">Membrane</keyword>
<dbReference type="GO" id="GO:0005783">
    <property type="term" value="C:endoplasmic reticulum"/>
    <property type="evidence" value="ECO:0007669"/>
    <property type="project" value="TreeGrafter"/>
</dbReference>
<dbReference type="InterPro" id="IPR056576">
    <property type="entry name" value="MGAT4_A/B/C_C"/>
</dbReference>
<name>A0A915CG18_PARUN</name>
<keyword evidence="2" id="KW-0328">Glycosyltransferase</keyword>
<dbReference type="GO" id="GO:0006487">
    <property type="term" value="P:protein N-linked glycosylation"/>
    <property type="evidence" value="ECO:0007669"/>
    <property type="project" value="TreeGrafter"/>
</dbReference>
<sequence>MTNDASDNAIRMRLLQRRLSCTLLFGVLLSWIFIYYTTLSNNSKHFSEYSNFTNARIRTLEKELLQMRYRLTERDREVFLLKNSGTLCSNETSIPRPTISLPSFFDFLPHLYTASMNALRPAVAYPNHTFPSGAKLVIGIPTVARHNFSYLLPTLQSLISGMNAEERASTLLVVLIADDEGPHSQFVAEQLHNVRSEFSQEIDSGLLHVIVPPREWYPPDLRSIPATFDDSPERMYWRTKQNLDYIFLMLYCQRRGEYYLQLEDDILTKRGFVSRIHDFTAQRPIESQWFMLEFSTLGFIGKLFRSSDLPLLAQFIALFHREKPVDWLLDLLFVNRYCHPEKSPKQCSEITKQYRVRSRPSLFQHVGVHSSLAGKLQKLRERDFGKVQLYIPHADNPRAKISTSLVGYKSYDLESAYAGRNFFWSLSPRAEDYILFDFGQGIKIHGFLFRTGNPEHQGDILTEDASVYLRRKNSGNFDRIVAFNEHGTARVDFNVSRVIDSLKIVVHKNLSNWVIFNEIAIIVE</sequence>
<feature type="domain" description="MGAT4 A/B/C C-terminal" evidence="6">
    <location>
        <begin position="399"/>
        <end position="518"/>
    </location>
</feature>
<dbReference type="PANTHER" id="PTHR12062">
    <property type="entry name" value="N-ACETYLGLUCOSAMINYLTRANSFERASE VI"/>
    <property type="match status" value="1"/>
</dbReference>
<dbReference type="GO" id="GO:0008375">
    <property type="term" value="F:acetylglucosaminyltransferase activity"/>
    <property type="evidence" value="ECO:0007669"/>
    <property type="project" value="TreeGrafter"/>
</dbReference>
<dbReference type="WBParaSite" id="PgR147X_g005_t01">
    <property type="protein sequence ID" value="PgR147X_g005_t01"/>
    <property type="gene ID" value="PgR147X_g005"/>
</dbReference>
<accession>A0A915CG18</accession>
<reference evidence="8" key="1">
    <citation type="submission" date="2022-11" db="UniProtKB">
        <authorList>
            <consortium name="WormBaseParasite"/>
        </authorList>
    </citation>
    <scope>IDENTIFICATION</scope>
</reference>
<evidence type="ECO:0000256" key="4">
    <source>
        <dbReference type="SAM" id="Phobius"/>
    </source>
</evidence>
<keyword evidence="4" id="KW-1133">Transmembrane helix</keyword>
<dbReference type="GO" id="GO:0005793">
    <property type="term" value="C:endoplasmic reticulum-Golgi intermediate compartment"/>
    <property type="evidence" value="ECO:0007669"/>
    <property type="project" value="TreeGrafter"/>
</dbReference>
<feature type="domain" description="MGAT4 conserved region" evidence="5">
    <location>
        <begin position="105"/>
        <end position="384"/>
    </location>
</feature>
<keyword evidence="7" id="KW-1185">Reference proteome</keyword>
<dbReference type="PANTHER" id="PTHR12062:SF9">
    <property type="entry name" value="ALPHA-1,3-MANNOSYL-GLYCOPROTEIN 4-BETA-N-ACETYLGLUCOSAMINYLTRANSFERASE A, ISOFORM A"/>
    <property type="match status" value="1"/>
</dbReference>
<dbReference type="InterPro" id="IPR057279">
    <property type="entry name" value="MGAT4"/>
</dbReference>
<dbReference type="Pfam" id="PF23524">
    <property type="entry name" value="MGAT4A_C"/>
    <property type="match status" value="1"/>
</dbReference>
<dbReference type="InterPro" id="IPR006759">
    <property type="entry name" value="Glyco_transf_54"/>
</dbReference>
<keyword evidence="4" id="KW-0812">Transmembrane</keyword>
<proteinExistence type="predicted"/>
<evidence type="ECO:0000256" key="3">
    <source>
        <dbReference type="ARBA" id="ARBA00022679"/>
    </source>
</evidence>
<dbReference type="Proteomes" id="UP000887569">
    <property type="component" value="Unplaced"/>
</dbReference>
<evidence type="ECO:0000313" key="8">
    <source>
        <dbReference type="WBParaSite" id="PgR147X_g005_t01"/>
    </source>
</evidence>
<evidence type="ECO:0000256" key="1">
    <source>
        <dbReference type="ARBA" id="ARBA00004922"/>
    </source>
</evidence>
<organism evidence="7 8">
    <name type="scientific">Parascaris univalens</name>
    <name type="common">Nematode worm</name>
    <dbReference type="NCBI Taxonomy" id="6257"/>
    <lineage>
        <taxon>Eukaryota</taxon>
        <taxon>Metazoa</taxon>
        <taxon>Ecdysozoa</taxon>
        <taxon>Nematoda</taxon>
        <taxon>Chromadorea</taxon>
        <taxon>Rhabditida</taxon>
        <taxon>Spirurina</taxon>
        <taxon>Ascaridomorpha</taxon>
        <taxon>Ascaridoidea</taxon>
        <taxon>Ascarididae</taxon>
        <taxon>Parascaris</taxon>
    </lineage>
</organism>
<dbReference type="GO" id="GO:0005795">
    <property type="term" value="C:Golgi stack"/>
    <property type="evidence" value="ECO:0007669"/>
    <property type="project" value="TreeGrafter"/>
</dbReference>
<feature type="transmembrane region" description="Helical" evidence="4">
    <location>
        <begin position="21"/>
        <end position="39"/>
    </location>
</feature>
<dbReference type="Pfam" id="PF04666">
    <property type="entry name" value="MGAT4_cons"/>
    <property type="match status" value="1"/>
</dbReference>
<evidence type="ECO:0000259" key="6">
    <source>
        <dbReference type="Pfam" id="PF23524"/>
    </source>
</evidence>
<comment type="pathway">
    <text evidence="1">Protein modification; protein glycosylation.</text>
</comment>
<dbReference type="AlphaFoldDB" id="A0A915CG18"/>